<reference evidence="2" key="1">
    <citation type="journal article" date="2023" name="Science">
        <title>Genome structures resolve the early diversification of teleost fishes.</title>
        <authorList>
            <person name="Parey E."/>
            <person name="Louis A."/>
            <person name="Montfort J."/>
            <person name="Bouchez O."/>
            <person name="Roques C."/>
            <person name="Iampietro C."/>
            <person name="Lluch J."/>
            <person name="Castinel A."/>
            <person name="Donnadieu C."/>
            <person name="Desvignes T."/>
            <person name="Floi Bucao C."/>
            <person name="Jouanno E."/>
            <person name="Wen M."/>
            <person name="Mejri S."/>
            <person name="Dirks R."/>
            <person name="Jansen H."/>
            <person name="Henkel C."/>
            <person name="Chen W.J."/>
            <person name="Zahm M."/>
            <person name="Cabau C."/>
            <person name="Klopp C."/>
            <person name="Thompson A.W."/>
            <person name="Robinson-Rechavi M."/>
            <person name="Braasch I."/>
            <person name="Lecointre G."/>
            <person name="Bobe J."/>
            <person name="Postlethwait J.H."/>
            <person name="Berthelot C."/>
            <person name="Roest Crollius H."/>
            <person name="Guiguen Y."/>
        </authorList>
    </citation>
    <scope>NUCLEOTIDE SEQUENCE</scope>
    <source>
        <strain evidence="2">NC1722</strain>
    </source>
</reference>
<sequence>MKESPSESSVATASWEVRDSQQHSFIPYRHSSRGAPQEGEDSTGGSSKRLRAPKRRVTLSASEGREEVSCQHRCAWACFSQSRAEVGWKQGPGDRHTDVGWMDERMEREDKDETQLSPGCKQQAPSHNPLLLPLRRRAHASLSNYRVTPD</sequence>
<evidence type="ECO:0000313" key="3">
    <source>
        <dbReference type="Proteomes" id="UP001221898"/>
    </source>
</evidence>
<gene>
    <name evidence="2" type="ORF">AAFF_G00238030</name>
</gene>
<feature type="region of interest" description="Disordered" evidence="1">
    <location>
        <begin position="1"/>
        <end position="64"/>
    </location>
</feature>
<feature type="compositionally biased region" description="Basic residues" evidence="1">
    <location>
        <begin position="48"/>
        <end position="57"/>
    </location>
</feature>
<comment type="caution">
    <text evidence="2">The sequence shown here is derived from an EMBL/GenBank/DDBJ whole genome shotgun (WGS) entry which is preliminary data.</text>
</comment>
<dbReference type="EMBL" id="JAINUG010000316">
    <property type="protein sequence ID" value="KAJ8378591.1"/>
    <property type="molecule type" value="Genomic_DNA"/>
</dbReference>
<feature type="region of interest" description="Disordered" evidence="1">
    <location>
        <begin position="106"/>
        <end position="137"/>
    </location>
</feature>
<feature type="compositionally biased region" description="Polar residues" evidence="1">
    <location>
        <begin position="1"/>
        <end position="12"/>
    </location>
</feature>
<proteinExistence type="predicted"/>
<organism evidence="2 3">
    <name type="scientific">Aldrovandia affinis</name>
    <dbReference type="NCBI Taxonomy" id="143900"/>
    <lineage>
        <taxon>Eukaryota</taxon>
        <taxon>Metazoa</taxon>
        <taxon>Chordata</taxon>
        <taxon>Craniata</taxon>
        <taxon>Vertebrata</taxon>
        <taxon>Euteleostomi</taxon>
        <taxon>Actinopterygii</taxon>
        <taxon>Neopterygii</taxon>
        <taxon>Teleostei</taxon>
        <taxon>Notacanthiformes</taxon>
        <taxon>Halosauridae</taxon>
        <taxon>Aldrovandia</taxon>
    </lineage>
</organism>
<dbReference type="Proteomes" id="UP001221898">
    <property type="component" value="Unassembled WGS sequence"/>
</dbReference>
<keyword evidence="3" id="KW-1185">Reference proteome</keyword>
<evidence type="ECO:0000313" key="2">
    <source>
        <dbReference type="EMBL" id="KAJ8378591.1"/>
    </source>
</evidence>
<evidence type="ECO:0000256" key="1">
    <source>
        <dbReference type="SAM" id="MobiDB-lite"/>
    </source>
</evidence>
<protein>
    <submittedName>
        <fullName evidence="2">Uncharacterized protein</fullName>
    </submittedName>
</protein>
<dbReference type="AlphaFoldDB" id="A0AAD7W3Y2"/>
<accession>A0AAD7W3Y2</accession>
<name>A0AAD7W3Y2_9TELE</name>